<organism evidence="16 17">
    <name type="scientific">Phaedon cochleariae</name>
    <name type="common">Mustard beetle</name>
    <dbReference type="NCBI Taxonomy" id="80249"/>
    <lineage>
        <taxon>Eukaryota</taxon>
        <taxon>Metazoa</taxon>
        <taxon>Ecdysozoa</taxon>
        <taxon>Arthropoda</taxon>
        <taxon>Hexapoda</taxon>
        <taxon>Insecta</taxon>
        <taxon>Pterygota</taxon>
        <taxon>Neoptera</taxon>
        <taxon>Endopterygota</taxon>
        <taxon>Coleoptera</taxon>
        <taxon>Polyphaga</taxon>
        <taxon>Cucujiformia</taxon>
        <taxon>Chrysomeloidea</taxon>
        <taxon>Chrysomelidae</taxon>
        <taxon>Chrysomelinae</taxon>
        <taxon>Chrysomelini</taxon>
        <taxon>Phaedon</taxon>
    </lineage>
</organism>
<feature type="region of interest" description="Disordered" evidence="13">
    <location>
        <begin position="311"/>
        <end position="368"/>
    </location>
</feature>
<keyword evidence="4 12" id="KW-0812">Transmembrane</keyword>
<evidence type="ECO:0000256" key="3">
    <source>
        <dbReference type="ARBA" id="ARBA00022516"/>
    </source>
</evidence>
<dbReference type="PRINTS" id="PR00075">
    <property type="entry name" value="FACDDSATRASE"/>
</dbReference>
<dbReference type="PANTHER" id="PTHR11351">
    <property type="entry name" value="ACYL-COA DESATURASE"/>
    <property type="match status" value="1"/>
</dbReference>
<evidence type="ECO:0000256" key="5">
    <source>
        <dbReference type="ARBA" id="ARBA00022832"/>
    </source>
</evidence>
<keyword evidence="6 14" id="KW-1133">Transmembrane helix</keyword>
<evidence type="ECO:0000256" key="8">
    <source>
        <dbReference type="ARBA" id="ARBA00023004"/>
    </source>
</evidence>
<evidence type="ECO:0000256" key="2">
    <source>
        <dbReference type="ARBA" id="ARBA00009295"/>
    </source>
</evidence>
<evidence type="ECO:0000256" key="10">
    <source>
        <dbReference type="ARBA" id="ARBA00023136"/>
    </source>
</evidence>
<evidence type="ECO:0000256" key="14">
    <source>
        <dbReference type="SAM" id="Phobius"/>
    </source>
</evidence>
<feature type="transmembrane region" description="Helical" evidence="14">
    <location>
        <begin position="209"/>
        <end position="228"/>
    </location>
</feature>
<sequence>MTVNVNSERFAKESVEFNKNKATDIGTDYNFKRAIVWPNAIGFLVLHALGFYGIYLCFKCNLLTVAWTFFMAFASGEGITIGAHRLYSHKSFKATFTLRLILNILQTVAGQNCMYIWVRDHRQHHKYSDTDGDPHNASRGFFFSHMGWLMSKKHPMVIKKGKCIDMSDLEADSIVMFQKKYYKLLYMVFAIAIPVAVPIYFWNETFVNSFIVAYILRYTLLLNITWLVNSAAHLYGTKPFDKFILPVESKFVAFVSIGEGWHNYHHTFPWDYRAAEFGSRYGVTTMVIDACFYLGLAYDLRTTPYEMIEKRTQRTGDGSRQLFGHERKKVEGEIQQSQENGSCDMKKRRSAKTDLDYEKVPALTTARG</sequence>
<dbReference type="OrthoDB" id="10260134at2759"/>
<keyword evidence="9" id="KW-0443">Lipid metabolism</keyword>
<reference evidence="16" key="2">
    <citation type="submission" date="2022-10" db="EMBL/GenBank/DDBJ databases">
        <authorList>
            <consortium name="ENA_rothamsted_submissions"/>
            <consortium name="culmorum"/>
            <person name="King R."/>
        </authorList>
    </citation>
    <scope>NUCLEOTIDE SEQUENCE</scope>
</reference>
<keyword evidence="5" id="KW-0276">Fatty acid metabolism</keyword>
<dbReference type="GO" id="GO:0006636">
    <property type="term" value="P:unsaturated fatty acid biosynthetic process"/>
    <property type="evidence" value="ECO:0007669"/>
    <property type="project" value="TreeGrafter"/>
</dbReference>
<dbReference type="GO" id="GO:0004768">
    <property type="term" value="F:stearoyl-CoA 9-desaturase activity"/>
    <property type="evidence" value="ECO:0007669"/>
    <property type="project" value="TreeGrafter"/>
</dbReference>
<dbReference type="AlphaFoldDB" id="A0A9P0DID6"/>
<comment type="subcellular location">
    <subcellularLocation>
        <location evidence="1">Membrane</location>
        <topology evidence="1">Multi-pass membrane protein</topology>
    </subcellularLocation>
</comment>
<feature type="transmembrane region" description="Helical" evidence="14">
    <location>
        <begin position="65"/>
        <end position="84"/>
    </location>
</feature>
<dbReference type="GO" id="GO:0005789">
    <property type="term" value="C:endoplasmic reticulum membrane"/>
    <property type="evidence" value="ECO:0007669"/>
    <property type="project" value="TreeGrafter"/>
</dbReference>
<keyword evidence="8" id="KW-0408">Iron</keyword>
<proteinExistence type="inferred from homology"/>
<evidence type="ECO:0000256" key="13">
    <source>
        <dbReference type="SAM" id="MobiDB-lite"/>
    </source>
</evidence>
<evidence type="ECO:0000256" key="7">
    <source>
        <dbReference type="ARBA" id="ARBA00023002"/>
    </source>
</evidence>
<dbReference type="PANTHER" id="PTHR11351:SF92">
    <property type="entry name" value="ACYL-COA DESATURASE 2-LIKE PROTEIN"/>
    <property type="match status" value="1"/>
</dbReference>
<feature type="transmembrane region" description="Helical" evidence="14">
    <location>
        <begin position="96"/>
        <end position="118"/>
    </location>
</feature>
<dbReference type="InterPro" id="IPR015876">
    <property type="entry name" value="Acyl-CoA_DS"/>
</dbReference>
<feature type="domain" description="Fatty acid desaturase" evidence="15">
    <location>
        <begin position="66"/>
        <end position="269"/>
    </location>
</feature>
<feature type="transmembrane region" description="Helical" evidence="14">
    <location>
        <begin position="35"/>
        <end position="58"/>
    </location>
</feature>
<keyword evidence="11 12" id="KW-0275">Fatty acid biosynthesis</keyword>
<dbReference type="InterPro" id="IPR005804">
    <property type="entry name" value="FA_desaturase_dom"/>
</dbReference>
<evidence type="ECO:0000256" key="9">
    <source>
        <dbReference type="ARBA" id="ARBA00023098"/>
    </source>
</evidence>
<evidence type="ECO:0000259" key="15">
    <source>
        <dbReference type="Pfam" id="PF00487"/>
    </source>
</evidence>
<feature type="transmembrane region" description="Helical" evidence="14">
    <location>
        <begin position="184"/>
        <end position="203"/>
    </location>
</feature>
<feature type="compositionally biased region" description="Basic and acidic residues" evidence="13">
    <location>
        <begin position="323"/>
        <end position="332"/>
    </location>
</feature>
<comment type="similarity">
    <text evidence="2 12">Belongs to the fatty acid desaturase type 1 family.</text>
</comment>
<dbReference type="EMBL" id="OU896718">
    <property type="protein sequence ID" value="CAH1119190.1"/>
    <property type="molecule type" value="Genomic_DNA"/>
</dbReference>
<keyword evidence="10 14" id="KW-0472">Membrane</keyword>
<protein>
    <recommendedName>
        <fullName evidence="15">Fatty acid desaturase domain-containing protein</fullName>
    </recommendedName>
</protein>
<dbReference type="GO" id="GO:0005506">
    <property type="term" value="F:iron ion binding"/>
    <property type="evidence" value="ECO:0007669"/>
    <property type="project" value="TreeGrafter"/>
</dbReference>
<comment type="domain">
    <text evidence="12">The histidine box domains are involved in binding the catalytic metal ions.</text>
</comment>
<evidence type="ECO:0000313" key="17">
    <source>
        <dbReference type="Proteomes" id="UP001153737"/>
    </source>
</evidence>
<comment type="cofactor">
    <cofactor evidence="12">
        <name>Fe(2+)</name>
        <dbReference type="ChEBI" id="CHEBI:29033"/>
    </cofactor>
</comment>
<accession>A0A9P0DID6</accession>
<dbReference type="CDD" id="cd03505">
    <property type="entry name" value="Delta9-FADS-like"/>
    <property type="match status" value="1"/>
</dbReference>
<keyword evidence="17" id="KW-1185">Reference proteome</keyword>
<evidence type="ECO:0000256" key="11">
    <source>
        <dbReference type="ARBA" id="ARBA00023160"/>
    </source>
</evidence>
<keyword evidence="7 12" id="KW-0560">Oxidoreductase</keyword>
<evidence type="ECO:0000256" key="6">
    <source>
        <dbReference type="ARBA" id="ARBA00022989"/>
    </source>
</evidence>
<evidence type="ECO:0000256" key="4">
    <source>
        <dbReference type="ARBA" id="ARBA00022692"/>
    </source>
</evidence>
<reference evidence="16" key="1">
    <citation type="submission" date="2022-01" db="EMBL/GenBank/DDBJ databases">
        <authorList>
            <person name="King R."/>
        </authorList>
    </citation>
    <scope>NUCLEOTIDE SEQUENCE</scope>
</reference>
<evidence type="ECO:0000256" key="12">
    <source>
        <dbReference type="RuleBase" id="RU000581"/>
    </source>
</evidence>
<gene>
    <name evidence="16" type="ORF">PHAECO_LOCUS3125</name>
</gene>
<keyword evidence="3 12" id="KW-0444">Lipid biosynthesis</keyword>
<dbReference type="Pfam" id="PF00487">
    <property type="entry name" value="FA_desaturase"/>
    <property type="match status" value="1"/>
</dbReference>
<evidence type="ECO:0000313" key="16">
    <source>
        <dbReference type="EMBL" id="CAH1119190.1"/>
    </source>
</evidence>
<dbReference type="Proteomes" id="UP001153737">
    <property type="component" value="Chromosome 12"/>
</dbReference>
<evidence type="ECO:0000256" key="1">
    <source>
        <dbReference type="ARBA" id="ARBA00004141"/>
    </source>
</evidence>
<name>A0A9P0DID6_PHACE</name>